<dbReference type="OrthoDB" id="8480037at2"/>
<sequence>MSYLRSFTPAEEGTAGTVVVFPQSGAGCLRLRALAPALPSGLRLLGVQLPGREDRLQDPPASGLSEVVDHLSAELRELPSHRPPAFLGLSLGAIIAFEVARRLESEGVAPRSLLVAAARSPEYWRDFPAADPPLAELTALLPPAVRGSGLADYALATMRADLRLMADYRVPSAPLTGTPLRSVSGRHDDIVTTEQMSGWQERSTDYRGHHMIDADHHHLMDQEVLIGLLSDAAFETAPGGAVRR</sequence>
<reference evidence="3 4" key="1">
    <citation type="submission" date="2019-03" db="EMBL/GenBank/DDBJ databases">
        <authorList>
            <person name="Gonzalez-Pimentel J.L."/>
        </authorList>
    </citation>
    <scope>NUCLEOTIDE SEQUENCE [LARGE SCALE GENOMIC DNA]</scope>
    <source>
        <strain evidence="3 4">JCM 31289</strain>
    </source>
</reference>
<feature type="domain" description="Thioesterase" evidence="2">
    <location>
        <begin position="17"/>
        <end position="224"/>
    </location>
</feature>
<evidence type="ECO:0000259" key="2">
    <source>
        <dbReference type="Pfam" id="PF00975"/>
    </source>
</evidence>
<dbReference type="Pfam" id="PF00975">
    <property type="entry name" value="Thioesterase"/>
    <property type="match status" value="1"/>
</dbReference>
<name>A0A4Z0HCM2_9ACTN</name>
<dbReference type="PANTHER" id="PTHR11487:SF0">
    <property type="entry name" value="S-ACYL FATTY ACID SYNTHASE THIOESTERASE, MEDIUM CHAIN"/>
    <property type="match status" value="1"/>
</dbReference>
<dbReference type="Gene3D" id="3.40.50.1820">
    <property type="entry name" value="alpha/beta hydrolase"/>
    <property type="match status" value="1"/>
</dbReference>
<keyword evidence="4" id="KW-1185">Reference proteome</keyword>
<dbReference type="AlphaFoldDB" id="A0A4Z0HCM2"/>
<comment type="similarity">
    <text evidence="1">Belongs to the thioesterase family.</text>
</comment>
<dbReference type="Proteomes" id="UP000297948">
    <property type="component" value="Unassembled WGS sequence"/>
</dbReference>
<organism evidence="3 4">
    <name type="scientific">Streptomyces palmae</name>
    <dbReference type="NCBI Taxonomy" id="1701085"/>
    <lineage>
        <taxon>Bacteria</taxon>
        <taxon>Bacillati</taxon>
        <taxon>Actinomycetota</taxon>
        <taxon>Actinomycetes</taxon>
        <taxon>Kitasatosporales</taxon>
        <taxon>Streptomycetaceae</taxon>
        <taxon>Streptomyces</taxon>
    </lineage>
</organism>
<dbReference type="RefSeq" id="WP_135339363.1">
    <property type="nucleotide sequence ID" value="NZ_JBHLTX010000036.1"/>
</dbReference>
<dbReference type="PROSITE" id="PS51257">
    <property type="entry name" value="PROKAR_LIPOPROTEIN"/>
    <property type="match status" value="1"/>
</dbReference>
<dbReference type="InterPro" id="IPR012223">
    <property type="entry name" value="TEII"/>
</dbReference>
<comment type="caution">
    <text evidence="3">The sequence shown here is derived from an EMBL/GenBank/DDBJ whole genome shotgun (WGS) entry which is preliminary data.</text>
</comment>
<evidence type="ECO:0000313" key="3">
    <source>
        <dbReference type="EMBL" id="TGB09268.1"/>
    </source>
</evidence>
<dbReference type="EMBL" id="SRID01000107">
    <property type="protein sequence ID" value="TGB09268.1"/>
    <property type="molecule type" value="Genomic_DNA"/>
</dbReference>
<evidence type="ECO:0000313" key="4">
    <source>
        <dbReference type="Proteomes" id="UP000297948"/>
    </source>
</evidence>
<dbReference type="SUPFAM" id="SSF53474">
    <property type="entry name" value="alpha/beta-Hydrolases"/>
    <property type="match status" value="1"/>
</dbReference>
<protein>
    <submittedName>
        <fullName evidence="3">Thioesterase</fullName>
    </submittedName>
</protein>
<dbReference type="InterPro" id="IPR001031">
    <property type="entry name" value="Thioesterase"/>
</dbReference>
<dbReference type="GO" id="GO:0008610">
    <property type="term" value="P:lipid biosynthetic process"/>
    <property type="evidence" value="ECO:0007669"/>
    <property type="project" value="TreeGrafter"/>
</dbReference>
<proteinExistence type="inferred from homology"/>
<gene>
    <name evidence="3" type="ORF">E4099_13965</name>
</gene>
<dbReference type="PANTHER" id="PTHR11487">
    <property type="entry name" value="THIOESTERASE"/>
    <property type="match status" value="1"/>
</dbReference>
<accession>A0A4Z0HCM2</accession>
<dbReference type="InterPro" id="IPR029058">
    <property type="entry name" value="AB_hydrolase_fold"/>
</dbReference>
<evidence type="ECO:0000256" key="1">
    <source>
        <dbReference type="ARBA" id="ARBA00007169"/>
    </source>
</evidence>